<feature type="compositionally biased region" description="Low complexity" evidence="2">
    <location>
        <begin position="1"/>
        <end position="15"/>
    </location>
</feature>
<evidence type="ECO:0000313" key="5">
    <source>
        <dbReference type="Proteomes" id="UP001268819"/>
    </source>
</evidence>
<evidence type="ECO:0000259" key="3">
    <source>
        <dbReference type="Pfam" id="PF08327"/>
    </source>
</evidence>
<feature type="domain" description="Activator of Hsp90 ATPase homologue 1/2-like C-terminal" evidence="3">
    <location>
        <begin position="32"/>
        <end position="163"/>
    </location>
</feature>
<name>A0ABU1Q0Q7_9PSEU</name>
<proteinExistence type="inferred from homology"/>
<organism evidence="4 5">
    <name type="scientific">Saccharothrix longispora</name>
    <dbReference type="NCBI Taxonomy" id="33920"/>
    <lineage>
        <taxon>Bacteria</taxon>
        <taxon>Bacillati</taxon>
        <taxon>Actinomycetota</taxon>
        <taxon>Actinomycetes</taxon>
        <taxon>Pseudonocardiales</taxon>
        <taxon>Pseudonocardiaceae</taxon>
        <taxon>Saccharothrix</taxon>
    </lineage>
</organism>
<dbReference type="Pfam" id="PF08327">
    <property type="entry name" value="AHSA1"/>
    <property type="match status" value="1"/>
</dbReference>
<evidence type="ECO:0000256" key="2">
    <source>
        <dbReference type="SAM" id="MobiDB-lite"/>
    </source>
</evidence>
<keyword evidence="5" id="KW-1185">Reference proteome</keyword>
<gene>
    <name evidence="4" type="ORF">J2S66_004866</name>
</gene>
<dbReference type="Gene3D" id="3.30.530.20">
    <property type="match status" value="1"/>
</dbReference>
<evidence type="ECO:0000256" key="1">
    <source>
        <dbReference type="ARBA" id="ARBA00006817"/>
    </source>
</evidence>
<dbReference type="InterPro" id="IPR013538">
    <property type="entry name" value="ASHA1/2-like_C"/>
</dbReference>
<dbReference type="InterPro" id="IPR023393">
    <property type="entry name" value="START-like_dom_sf"/>
</dbReference>
<protein>
    <submittedName>
        <fullName evidence="4">Uncharacterized protein YndB with AHSA1/START domain</fullName>
    </submittedName>
</protein>
<dbReference type="Proteomes" id="UP001268819">
    <property type="component" value="Unassembled WGS sequence"/>
</dbReference>
<sequence>MTTTTHSGTTHPETTIAADPAVPTIRISREFAAPPAAVFRAHTDPDLVARWLGPRSVTMVMERWDATTGGAYRYKHTRGDEEYGFYGSFHEVREPSRIVQTFTFEGFPDGVCLETLTLTDLGDGRTRLDAVSVYDSIEVRDMALSSGMQTGVAEGYEQLDEVLAS</sequence>
<dbReference type="CDD" id="cd07826">
    <property type="entry name" value="SRPBCC_CalC_Aha1-like_9"/>
    <property type="match status" value="1"/>
</dbReference>
<evidence type="ECO:0000313" key="4">
    <source>
        <dbReference type="EMBL" id="MDR6596482.1"/>
    </source>
</evidence>
<accession>A0ABU1Q0Q7</accession>
<comment type="similarity">
    <text evidence="1">Belongs to the AHA1 family.</text>
</comment>
<feature type="region of interest" description="Disordered" evidence="2">
    <location>
        <begin position="1"/>
        <end position="20"/>
    </location>
</feature>
<comment type="caution">
    <text evidence="4">The sequence shown here is derived from an EMBL/GenBank/DDBJ whole genome shotgun (WGS) entry which is preliminary data.</text>
</comment>
<dbReference type="RefSeq" id="WP_310309572.1">
    <property type="nucleotide sequence ID" value="NZ_BAAAXB010000001.1"/>
</dbReference>
<dbReference type="SUPFAM" id="SSF55961">
    <property type="entry name" value="Bet v1-like"/>
    <property type="match status" value="1"/>
</dbReference>
<reference evidence="4 5" key="1">
    <citation type="submission" date="2023-07" db="EMBL/GenBank/DDBJ databases">
        <title>Sequencing the genomes of 1000 actinobacteria strains.</title>
        <authorList>
            <person name="Klenk H.-P."/>
        </authorList>
    </citation>
    <scope>NUCLEOTIDE SEQUENCE [LARGE SCALE GENOMIC DNA]</scope>
    <source>
        <strain evidence="4 5">DSM 43749</strain>
    </source>
</reference>
<dbReference type="EMBL" id="JAVDSG010000001">
    <property type="protein sequence ID" value="MDR6596482.1"/>
    <property type="molecule type" value="Genomic_DNA"/>
</dbReference>